<accession>I1CIR4</accession>
<keyword evidence="3" id="KW-1185">Reference proteome</keyword>
<dbReference type="GeneID" id="93620020"/>
<organism evidence="1 3">
    <name type="scientific">Rhizopus delemar (strain RA 99-880 / ATCC MYA-4621 / FGSC 9543 / NRRL 43880)</name>
    <name type="common">Mucormycosis agent</name>
    <name type="synonym">Rhizopus arrhizus var. delemar</name>
    <dbReference type="NCBI Taxonomy" id="246409"/>
    <lineage>
        <taxon>Eukaryota</taxon>
        <taxon>Fungi</taxon>
        <taxon>Fungi incertae sedis</taxon>
        <taxon>Mucoromycota</taxon>
        <taxon>Mucoromycotina</taxon>
        <taxon>Mucoromycetes</taxon>
        <taxon>Mucorales</taxon>
        <taxon>Mucorineae</taxon>
        <taxon>Rhizopodaceae</taxon>
        <taxon>Rhizopus</taxon>
    </lineage>
</organism>
<evidence type="ECO:0000313" key="3">
    <source>
        <dbReference type="Proteomes" id="UP000009138"/>
    </source>
</evidence>
<evidence type="ECO:0000313" key="1">
    <source>
        <dbReference type="EMBL" id="EIE88344.1"/>
    </source>
</evidence>
<dbReference type="RefSeq" id="XP_067523740.1">
    <property type="nucleotide sequence ID" value="XM_067667639.1"/>
</dbReference>
<dbReference type="VEuPathDB" id="FungiDB:RO3G_13055"/>
<dbReference type="Proteomes" id="UP000009138">
    <property type="component" value="Unassembled WGS sequence"/>
</dbReference>
<dbReference type="EMBL" id="CH476742">
    <property type="protein sequence ID" value="EIE88344.1"/>
    <property type="molecule type" value="Genomic_DNA"/>
</dbReference>
<dbReference type="AlphaFoldDB" id="I1CIR4"/>
<gene>
    <name evidence="1" type="ORF">RO3G_13055</name>
    <name evidence="2" type="ORF">RO3G_13056</name>
</gene>
<name>I1CIR4_RHIO9</name>
<dbReference type="VEuPathDB" id="FungiDB:RO3G_13056"/>
<evidence type="ECO:0000313" key="2">
    <source>
        <dbReference type="EMBL" id="EIE88345.1"/>
    </source>
</evidence>
<protein>
    <submittedName>
        <fullName evidence="1">Uncharacterized protein</fullName>
    </submittedName>
</protein>
<reference evidence="1 3" key="1">
    <citation type="journal article" date="2009" name="PLoS Genet.">
        <title>Genomic analysis of the basal lineage fungus Rhizopus oryzae reveals a whole-genome duplication.</title>
        <authorList>
            <person name="Ma L.-J."/>
            <person name="Ibrahim A.S."/>
            <person name="Skory C."/>
            <person name="Grabherr M.G."/>
            <person name="Burger G."/>
            <person name="Butler M."/>
            <person name="Elias M."/>
            <person name="Idnurm A."/>
            <person name="Lang B.F."/>
            <person name="Sone T."/>
            <person name="Abe A."/>
            <person name="Calvo S.E."/>
            <person name="Corrochano L.M."/>
            <person name="Engels R."/>
            <person name="Fu J."/>
            <person name="Hansberg W."/>
            <person name="Kim J.-M."/>
            <person name="Kodira C.D."/>
            <person name="Koehrsen M.J."/>
            <person name="Liu B."/>
            <person name="Miranda-Saavedra D."/>
            <person name="O'Leary S."/>
            <person name="Ortiz-Castellanos L."/>
            <person name="Poulter R."/>
            <person name="Rodriguez-Romero J."/>
            <person name="Ruiz-Herrera J."/>
            <person name="Shen Y.-Q."/>
            <person name="Zeng Q."/>
            <person name="Galagan J."/>
            <person name="Birren B.W."/>
            <person name="Cuomo C.A."/>
            <person name="Wickes B.L."/>
        </authorList>
    </citation>
    <scope>NUCLEOTIDE SEQUENCE [LARGE SCALE GENOMIC DNA]</scope>
    <source>
        <strain evidence="1">RA 99-880</strain>
        <strain evidence="3">RA 99-880 / ATCC MYA-4621 / FGSC 9543 / NRRL 43880</strain>
    </source>
</reference>
<proteinExistence type="predicted"/>
<dbReference type="EMBL" id="CH476742">
    <property type="protein sequence ID" value="EIE88345.1"/>
    <property type="molecule type" value="Genomic_DNA"/>
</dbReference>
<reference evidence="1" key="2">
    <citation type="submission" date="2012-04" db="EMBL/GenBank/DDBJ databases">
        <title>Annotation of the Rhizopus oryzae genome.</title>
        <authorList>
            <consortium name="The Broad Institute Genome Sequencing Platform"/>
            <person name="Birren B."/>
            <person name="Lander E."/>
            <person name="Galagan J."/>
            <person name="Nusbaum C."/>
            <person name="Devon K."/>
            <person name="Ma L.-J."/>
            <person name="Jaffe D."/>
            <person name="Butler J."/>
            <person name="Alvarez P."/>
            <person name="Gnerre S."/>
            <person name="Grabherr M."/>
            <person name="Kleber M."/>
            <person name="Mauceli E."/>
            <person name="Brockman W."/>
            <person name="Rounsley S."/>
            <person name="Young S."/>
            <person name="LaButti K."/>
            <person name="Pushparaj V."/>
            <person name="DeCaprio D."/>
            <person name="Crawford M."/>
            <person name="Koehrsen M."/>
            <person name="Engels R."/>
            <person name="Montgomery P."/>
            <person name="Pearson M."/>
            <person name="Howarth C."/>
            <person name="Larson L."/>
            <person name="Luoma S."/>
            <person name="White J."/>
            <person name="O'Leary S."/>
            <person name="Kodira C."/>
            <person name="Zeng Q."/>
            <person name="Yandava C."/>
            <person name="Alvarado L."/>
            <person name="Skory C.D."/>
            <person name="Ibrahim A."/>
            <person name="Lang F."/>
            <person name="Wickes B.L."/>
            <person name="Liu B."/>
        </authorList>
    </citation>
    <scope>NUCLEOTIDE SEQUENCE</scope>
    <source>
        <strain evidence="1">RA 99-880</strain>
    </source>
</reference>
<dbReference type="InParanoid" id="I1CIR4"/>
<sequence>MNEAKLSLLVLVYHLYGSKLNVKTTPVDNTPIHSSDVVDPIILERRYSAELNPIEVF</sequence>